<reference evidence="9" key="1">
    <citation type="journal article" date="2019" name="Int. J. Syst. Evol. Microbiol.">
        <title>The Global Catalogue of Microorganisms (GCM) 10K type strain sequencing project: providing services to taxonomists for standard genome sequencing and annotation.</title>
        <authorList>
            <consortium name="The Broad Institute Genomics Platform"/>
            <consortium name="The Broad Institute Genome Sequencing Center for Infectious Disease"/>
            <person name="Wu L."/>
            <person name="Ma J."/>
        </authorList>
    </citation>
    <scope>NUCLEOTIDE SEQUENCE [LARGE SCALE GENOMIC DNA]</scope>
    <source>
        <strain evidence="9">KCTC 42964</strain>
    </source>
</reference>
<evidence type="ECO:0000256" key="4">
    <source>
        <dbReference type="ARBA" id="ARBA00022692"/>
    </source>
</evidence>
<name>A0ABV7L886_9PROT</name>
<evidence type="ECO:0000256" key="3">
    <source>
        <dbReference type="ARBA" id="ARBA00022475"/>
    </source>
</evidence>
<organism evidence="8 9">
    <name type="scientific">Marinibaculum pumilum</name>
    <dbReference type="NCBI Taxonomy" id="1766165"/>
    <lineage>
        <taxon>Bacteria</taxon>
        <taxon>Pseudomonadati</taxon>
        <taxon>Pseudomonadota</taxon>
        <taxon>Alphaproteobacteria</taxon>
        <taxon>Rhodospirillales</taxon>
        <taxon>Rhodospirillaceae</taxon>
        <taxon>Marinibaculum</taxon>
    </lineage>
</organism>
<comment type="subcellular location">
    <subcellularLocation>
        <location evidence="1">Cell membrane</location>
        <topology evidence="1">Multi-pass membrane protein</topology>
    </subcellularLocation>
</comment>
<feature type="transmembrane region" description="Helical" evidence="7">
    <location>
        <begin position="158"/>
        <end position="181"/>
    </location>
</feature>
<evidence type="ECO:0000256" key="7">
    <source>
        <dbReference type="SAM" id="Phobius"/>
    </source>
</evidence>
<keyword evidence="6 7" id="KW-0472">Membrane</keyword>
<evidence type="ECO:0000256" key="5">
    <source>
        <dbReference type="ARBA" id="ARBA00022989"/>
    </source>
</evidence>
<dbReference type="PANTHER" id="PTHR43044">
    <property type="match status" value="1"/>
</dbReference>
<feature type="transmembrane region" description="Helical" evidence="7">
    <location>
        <begin position="368"/>
        <end position="389"/>
    </location>
</feature>
<keyword evidence="3" id="KW-1003">Cell membrane</keyword>
<feature type="transmembrane region" description="Helical" evidence="7">
    <location>
        <begin position="301"/>
        <end position="323"/>
    </location>
</feature>
<evidence type="ECO:0000256" key="1">
    <source>
        <dbReference type="ARBA" id="ARBA00004651"/>
    </source>
</evidence>
<feature type="transmembrane region" description="Helical" evidence="7">
    <location>
        <begin position="38"/>
        <end position="62"/>
    </location>
</feature>
<evidence type="ECO:0000313" key="8">
    <source>
        <dbReference type="EMBL" id="MFC3230616.1"/>
    </source>
</evidence>
<feature type="transmembrane region" description="Helical" evidence="7">
    <location>
        <begin position="113"/>
        <end position="138"/>
    </location>
</feature>
<feature type="transmembrane region" description="Helical" evidence="7">
    <location>
        <begin position="260"/>
        <end position="280"/>
    </location>
</feature>
<dbReference type="EMBL" id="JBHRTR010000048">
    <property type="protein sequence ID" value="MFC3230616.1"/>
    <property type="molecule type" value="Genomic_DNA"/>
</dbReference>
<evidence type="ECO:0000256" key="2">
    <source>
        <dbReference type="ARBA" id="ARBA00008929"/>
    </source>
</evidence>
<gene>
    <name evidence="8" type="primary">nrfD</name>
    <name evidence="8" type="ORF">ACFOGJ_25435</name>
</gene>
<comment type="similarity">
    <text evidence="2">Belongs to the NrfD family.</text>
</comment>
<dbReference type="PANTHER" id="PTHR43044:SF2">
    <property type="entry name" value="POLYSULPHIDE REDUCTASE NRFD"/>
    <property type="match status" value="1"/>
</dbReference>
<evidence type="ECO:0000256" key="6">
    <source>
        <dbReference type="ARBA" id="ARBA00023136"/>
    </source>
</evidence>
<keyword evidence="9" id="KW-1185">Reference proteome</keyword>
<feature type="transmembrane region" description="Helical" evidence="7">
    <location>
        <begin position="221"/>
        <end position="240"/>
    </location>
</feature>
<comment type="caution">
    <text evidence="8">The sequence shown here is derived from an EMBL/GenBank/DDBJ whole genome shotgun (WGS) entry which is preliminary data.</text>
</comment>
<dbReference type="RefSeq" id="WP_379905949.1">
    <property type="nucleotide sequence ID" value="NZ_JBHRTR010000048.1"/>
</dbReference>
<keyword evidence="4 7" id="KW-0812">Transmembrane</keyword>
<dbReference type="InterPro" id="IPR005614">
    <property type="entry name" value="NrfD-like"/>
</dbReference>
<protein>
    <submittedName>
        <fullName evidence="8">NrfD/PsrC family molybdoenzyme membrane anchor subunit</fullName>
    </submittedName>
</protein>
<dbReference type="Proteomes" id="UP001595528">
    <property type="component" value="Unassembled WGS sequence"/>
</dbReference>
<keyword evidence="5 7" id="KW-1133">Transmembrane helix</keyword>
<dbReference type="Pfam" id="PF03916">
    <property type="entry name" value="NrfD"/>
    <property type="match status" value="1"/>
</dbReference>
<sequence length="456" mass="50487">MAAPLLRLPEDLPAAQRLSWLTATVAGPVLRRPLGAGWWLALAAAGAGTLVMFGAILWLLLHGTGVWGLNSANIWGFAVANYVWWIGIGNAGTLISCLLLLTRQHWRAAINRYAETMTLVAAAIAGLFPILHLGRPWLFYWLLPYPNTMDLWPQWRSALVWDLFAIAGYLIFSLLFWYAGLIPDLAALRDRAQGRFGRRAYGLLALGWRGAARHWQAHHSFYGAMAALGVPLVISVHSVVGLDFAIGIAPGWNESLFPPYFVVGAMYSGFAMVATLAVPVRHFLGLQALITRRHFDAIGRILLLGSLVMAASYATEWFIGWYGGDPAARTLLHYRLAGDAAPMYWAMLACNVGLAQALWWPRLRRSPAVLFVLAAGINVGMWLERVLIVTDSLSRSHLPSQWRSFSATIWDWALLGGSLCLFAFLFLLLLRFLPAVSMHETRSLLPPADPAERRRP</sequence>
<feature type="transmembrane region" description="Helical" evidence="7">
    <location>
        <begin position="82"/>
        <end position="101"/>
    </location>
</feature>
<accession>A0ABV7L886</accession>
<feature type="transmembrane region" description="Helical" evidence="7">
    <location>
        <begin position="343"/>
        <end position="361"/>
    </location>
</feature>
<proteinExistence type="inferred from homology"/>
<feature type="transmembrane region" description="Helical" evidence="7">
    <location>
        <begin position="409"/>
        <end position="433"/>
    </location>
</feature>
<evidence type="ECO:0000313" key="9">
    <source>
        <dbReference type="Proteomes" id="UP001595528"/>
    </source>
</evidence>